<dbReference type="InterPro" id="IPR050261">
    <property type="entry name" value="FrsA_esterase"/>
</dbReference>
<name>A0A6J4VY80_9BACT</name>
<keyword evidence="1" id="KW-0378">Hydrolase</keyword>
<dbReference type="Gene3D" id="3.40.50.1820">
    <property type="entry name" value="alpha/beta hydrolase"/>
    <property type="match status" value="1"/>
</dbReference>
<evidence type="ECO:0008006" key="3">
    <source>
        <dbReference type="Google" id="ProtNLM"/>
    </source>
</evidence>
<evidence type="ECO:0000313" key="2">
    <source>
        <dbReference type="EMBL" id="CAA9590368.1"/>
    </source>
</evidence>
<evidence type="ECO:0000256" key="1">
    <source>
        <dbReference type="ARBA" id="ARBA00022801"/>
    </source>
</evidence>
<gene>
    <name evidence="2" type="ORF">AVDCRST_MAG18-4995</name>
</gene>
<reference evidence="2" key="1">
    <citation type="submission" date="2020-02" db="EMBL/GenBank/DDBJ databases">
        <authorList>
            <person name="Meier V. D."/>
        </authorList>
    </citation>
    <scope>NUCLEOTIDE SEQUENCE</scope>
    <source>
        <strain evidence="2">AVDCRST_MAG18</strain>
    </source>
</reference>
<dbReference type="PANTHER" id="PTHR22946">
    <property type="entry name" value="DIENELACTONE HYDROLASE DOMAIN-CONTAINING PROTEIN-RELATED"/>
    <property type="match status" value="1"/>
</dbReference>
<protein>
    <recommendedName>
        <fullName evidence="3">Serine aminopeptidase S33 domain-containing protein</fullName>
    </recommendedName>
</protein>
<dbReference type="SUPFAM" id="SSF53474">
    <property type="entry name" value="alpha/beta-Hydrolases"/>
    <property type="match status" value="1"/>
</dbReference>
<dbReference type="InterPro" id="IPR010520">
    <property type="entry name" value="FrsA-like"/>
</dbReference>
<accession>A0A6J4VY80</accession>
<sequence length="396" mass="41763">MFQLQERLAPLRARSGVDELSFRLAVLFGQPHLIDATFRLFSAGILPAPARKRFLYSGLEPADLSRTLRAIRSLADWPDAWATEARRQERRARAAERGGTPDAIARAAGYWRAAALAYGFASTAVGAEATSGAALDVARLAAFRRAAPGLSPPAEAVTLPWPTLPLPGWLRLPADAPGPVPLVVMFNGAGIVKEEMSLWGEAFLARGLAILAFDGPGCGELRGRLAIDRGQEDITAAILGWAEAHPAIDATRLALLGVSFGGAQVIHHAACNPRVAACVSVTPPFDPARYADRVHQFVMAEIAALCGASGAAEIVARAGDLSCVPFVDRVTCPTLVIGAGLDAILPPTEAARLYAALSCPKTLLYLRRATHIGLSHIDTWAPAAAEWLAARLGGDG</sequence>
<dbReference type="GO" id="GO:0016787">
    <property type="term" value="F:hydrolase activity"/>
    <property type="evidence" value="ECO:0007669"/>
    <property type="project" value="UniProtKB-KW"/>
</dbReference>
<dbReference type="AlphaFoldDB" id="A0A6J4VY80"/>
<dbReference type="PANTHER" id="PTHR22946:SF12">
    <property type="entry name" value="CONIDIAL PIGMENT BIOSYNTHESIS PROTEIN AYG1 (AFU_ORTHOLOGUE AFUA_2G17550)"/>
    <property type="match status" value="1"/>
</dbReference>
<proteinExistence type="predicted"/>
<dbReference type="Pfam" id="PF06500">
    <property type="entry name" value="FrsA-like"/>
    <property type="match status" value="1"/>
</dbReference>
<organism evidence="2">
    <name type="scientific">uncultured Thermomicrobiales bacterium</name>
    <dbReference type="NCBI Taxonomy" id="1645740"/>
    <lineage>
        <taxon>Bacteria</taxon>
        <taxon>Pseudomonadati</taxon>
        <taxon>Thermomicrobiota</taxon>
        <taxon>Thermomicrobia</taxon>
        <taxon>Thermomicrobiales</taxon>
        <taxon>environmental samples</taxon>
    </lineage>
</organism>
<dbReference type="EMBL" id="CADCWN010000399">
    <property type="protein sequence ID" value="CAA9590368.1"/>
    <property type="molecule type" value="Genomic_DNA"/>
</dbReference>
<dbReference type="InterPro" id="IPR029058">
    <property type="entry name" value="AB_hydrolase_fold"/>
</dbReference>